<keyword evidence="1" id="KW-0805">Transcription regulation</keyword>
<dbReference type="EMBL" id="JASCZI010181769">
    <property type="protein sequence ID" value="MED6185746.1"/>
    <property type="molecule type" value="Genomic_DNA"/>
</dbReference>
<feature type="region of interest" description="Disordered" evidence="2">
    <location>
        <begin position="1"/>
        <end position="84"/>
    </location>
</feature>
<evidence type="ECO:0000313" key="4">
    <source>
        <dbReference type="Proteomes" id="UP001341840"/>
    </source>
</evidence>
<dbReference type="PANTHER" id="PTHR31500:SF57">
    <property type="entry name" value="AT-HOOK MOTIF NUCLEAR-LOCALIZED PROTEIN 10"/>
    <property type="match status" value="1"/>
</dbReference>
<sequence>MAETLNNSVSASMLSLSPPKQEQESAMMNMEVETSDAATPPTPQPPQPVAVATTGSLELFEDQKKKKKKRGRPRKYDSNRNMILTSPPNAVTWTMTMTMPFSSPPPKPHSEFGGSNNEGKSSEIEMEIFVSMRVTRCGGFATISGGGFTPHMVNVFAGEDVARKIMSFFEKGFWSKSGDMRTGGLSVVLESSSSDVFGGTVAGLLTAASPVQLVLGSFRPHAPRRKRGRGEHTTSQLVVAAPIAVCPDTMAARNLASQANPEQSQREFAAATWNGSEEFPDRRITPDINISLSDV</sequence>
<comment type="domain">
    <text evidence="1">The PPC domain mediates interactions between AHL proteins.</text>
</comment>
<gene>
    <name evidence="3" type="ORF">PIB30_060085</name>
</gene>
<dbReference type="PANTHER" id="PTHR31500">
    <property type="entry name" value="AT-HOOK MOTIF NUCLEAR-LOCALIZED PROTEIN 9"/>
    <property type="match status" value="1"/>
</dbReference>
<keyword evidence="1" id="KW-0804">Transcription</keyword>
<protein>
    <recommendedName>
        <fullName evidence="1">AT-hook motif nuclear-localized protein</fullName>
    </recommendedName>
</protein>
<evidence type="ECO:0000256" key="1">
    <source>
        <dbReference type="RuleBase" id="RU367031"/>
    </source>
</evidence>
<reference evidence="3 4" key="1">
    <citation type="journal article" date="2023" name="Plants (Basel)">
        <title>Bridging the Gap: Combining Genomics and Transcriptomics Approaches to Understand Stylosanthes scabra, an Orphan Legume from the Brazilian Caatinga.</title>
        <authorList>
            <person name="Ferreira-Neto J.R.C."/>
            <person name="da Silva M.D."/>
            <person name="Binneck E."/>
            <person name="de Melo N.F."/>
            <person name="da Silva R.H."/>
            <person name="de Melo A.L.T.M."/>
            <person name="Pandolfi V."/>
            <person name="Bustamante F.O."/>
            <person name="Brasileiro-Vidal A.C."/>
            <person name="Benko-Iseppon A.M."/>
        </authorList>
    </citation>
    <scope>NUCLEOTIDE SEQUENCE [LARGE SCALE GENOMIC DNA]</scope>
    <source>
        <tissue evidence="3">Leaves</tissue>
    </source>
</reference>
<keyword evidence="4" id="KW-1185">Reference proteome</keyword>
<evidence type="ECO:0000313" key="3">
    <source>
        <dbReference type="EMBL" id="MED6185746.1"/>
    </source>
</evidence>
<comment type="function">
    <text evidence="1">Transcription factor that specifically binds AT-rich DNA sequences related to the nuclear matrix attachment regions (MARs).</text>
</comment>
<comment type="subcellular location">
    <subcellularLocation>
        <location evidence="1">Nucleus</location>
    </subcellularLocation>
</comment>
<feature type="compositionally biased region" description="Polar residues" evidence="2">
    <location>
        <begin position="1"/>
        <end position="26"/>
    </location>
</feature>
<dbReference type="Proteomes" id="UP001341840">
    <property type="component" value="Unassembled WGS sequence"/>
</dbReference>
<name>A0ABU6WIN1_9FABA</name>
<proteinExistence type="predicted"/>
<dbReference type="InterPro" id="IPR039605">
    <property type="entry name" value="AHL"/>
</dbReference>
<comment type="caution">
    <text evidence="3">The sequence shown here is derived from an EMBL/GenBank/DDBJ whole genome shotgun (WGS) entry which is preliminary data.</text>
</comment>
<dbReference type="SUPFAM" id="SSF117856">
    <property type="entry name" value="AF0104/ALDC/Ptd012-like"/>
    <property type="match status" value="1"/>
</dbReference>
<keyword evidence="1" id="KW-0238">DNA-binding</keyword>
<organism evidence="3 4">
    <name type="scientific">Stylosanthes scabra</name>
    <dbReference type="NCBI Taxonomy" id="79078"/>
    <lineage>
        <taxon>Eukaryota</taxon>
        <taxon>Viridiplantae</taxon>
        <taxon>Streptophyta</taxon>
        <taxon>Embryophyta</taxon>
        <taxon>Tracheophyta</taxon>
        <taxon>Spermatophyta</taxon>
        <taxon>Magnoliopsida</taxon>
        <taxon>eudicotyledons</taxon>
        <taxon>Gunneridae</taxon>
        <taxon>Pentapetalae</taxon>
        <taxon>rosids</taxon>
        <taxon>fabids</taxon>
        <taxon>Fabales</taxon>
        <taxon>Fabaceae</taxon>
        <taxon>Papilionoideae</taxon>
        <taxon>50 kb inversion clade</taxon>
        <taxon>dalbergioids sensu lato</taxon>
        <taxon>Dalbergieae</taxon>
        <taxon>Pterocarpus clade</taxon>
        <taxon>Stylosanthes</taxon>
    </lineage>
</organism>
<keyword evidence="1" id="KW-0539">Nucleus</keyword>
<accession>A0ABU6WIN1</accession>
<evidence type="ECO:0000256" key="2">
    <source>
        <dbReference type="SAM" id="MobiDB-lite"/>
    </source>
</evidence>